<comment type="caution">
    <text evidence="2">The sequence shown here is derived from an EMBL/GenBank/DDBJ whole genome shotgun (WGS) entry which is preliminary data.</text>
</comment>
<feature type="region of interest" description="Disordered" evidence="1">
    <location>
        <begin position="1"/>
        <end position="28"/>
    </location>
</feature>
<dbReference type="AlphaFoldDB" id="A0AA36NBS8"/>
<evidence type="ECO:0000256" key="1">
    <source>
        <dbReference type="SAM" id="MobiDB-lite"/>
    </source>
</evidence>
<keyword evidence="3" id="KW-1185">Reference proteome</keyword>
<evidence type="ECO:0000313" key="3">
    <source>
        <dbReference type="Proteomes" id="UP001178507"/>
    </source>
</evidence>
<dbReference type="EMBL" id="CAUJNA010003272">
    <property type="protein sequence ID" value="CAJ1397611.1"/>
    <property type="molecule type" value="Genomic_DNA"/>
</dbReference>
<accession>A0AA36NBS8</accession>
<dbReference type="SUPFAM" id="SSF49599">
    <property type="entry name" value="TRAF domain-like"/>
    <property type="match status" value="1"/>
</dbReference>
<gene>
    <name evidence="2" type="ORF">EVOR1521_LOCUS21588</name>
</gene>
<name>A0AA36NBS8_9DINO</name>
<dbReference type="Proteomes" id="UP001178507">
    <property type="component" value="Unassembled WGS sequence"/>
</dbReference>
<proteinExistence type="predicted"/>
<evidence type="ECO:0000313" key="2">
    <source>
        <dbReference type="EMBL" id="CAJ1397611.1"/>
    </source>
</evidence>
<dbReference type="InterPro" id="IPR008974">
    <property type="entry name" value="TRAF-like"/>
</dbReference>
<dbReference type="Gene3D" id="2.60.210.10">
    <property type="entry name" value="Apoptosis, Tumor Necrosis Factor Receptor Associated Protein 2, Chain A"/>
    <property type="match status" value="1"/>
</dbReference>
<sequence>MRPGSIRTAGSTVVKPRAREANEPSPLEGLEQEVEAMRKAVEAEQAEVASLSASLGELFMRNSCEEYLNQLEKRIQVIENRQVEVVHWRIEKAEELRAQHQKGDFVASTEFSAGGLGGFRFHFYPRGDDFCEEGYCSLYLHVPMDTTVSRTLFVGRARHGPAEADALKNSGVSEMCVMSNQIDKDTGSLVIGVEGLQVLSSPHLVETRTKIQLLS</sequence>
<reference evidence="2" key="1">
    <citation type="submission" date="2023-08" db="EMBL/GenBank/DDBJ databases">
        <authorList>
            <person name="Chen Y."/>
            <person name="Shah S."/>
            <person name="Dougan E. K."/>
            <person name="Thang M."/>
            <person name="Chan C."/>
        </authorList>
    </citation>
    <scope>NUCLEOTIDE SEQUENCE</scope>
</reference>
<protein>
    <submittedName>
        <fullName evidence="2">Uncharacterized protein</fullName>
    </submittedName>
</protein>
<organism evidence="2 3">
    <name type="scientific">Effrenium voratum</name>
    <dbReference type="NCBI Taxonomy" id="2562239"/>
    <lineage>
        <taxon>Eukaryota</taxon>
        <taxon>Sar</taxon>
        <taxon>Alveolata</taxon>
        <taxon>Dinophyceae</taxon>
        <taxon>Suessiales</taxon>
        <taxon>Symbiodiniaceae</taxon>
        <taxon>Effrenium</taxon>
    </lineage>
</organism>